<proteinExistence type="predicted"/>
<name>A0AAN6PV76_9PEZI</name>
<reference evidence="2" key="1">
    <citation type="journal article" date="2023" name="Mol. Phylogenet. Evol.">
        <title>Genome-scale phylogeny and comparative genomics of the fungal order Sordariales.</title>
        <authorList>
            <person name="Hensen N."/>
            <person name="Bonometti L."/>
            <person name="Westerberg I."/>
            <person name="Brannstrom I.O."/>
            <person name="Guillou S."/>
            <person name="Cros-Aarteil S."/>
            <person name="Calhoun S."/>
            <person name="Haridas S."/>
            <person name="Kuo A."/>
            <person name="Mondo S."/>
            <person name="Pangilinan J."/>
            <person name="Riley R."/>
            <person name="LaButti K."/>
            <person name="Andreopoulos B."/>
            <person name="Lipzen A."/>
            <person name="Chen C."/>
            <person name="Yan M."/>
            <person name="Daum C."/>
            <person name="Ng V."/>
            <person name="Clum A."/>
            <person name="Steindorff A."/>
            <person name="Ohm R.A."/>
            <person name="Martin F."/>
            <person name="Silar P."/>
            <person name="Natvig D.O."/>
            <person name="Lalanne C."/>
            <person name="Gautier V."/>
            <person name="Ament-Velasquez S.L."/>
            <person name="Kruys A."/>
            <person name="Hutchinson M.I."/>
            <person name="Powell A.J."/>
            <person name="Barry K."/>
            <person name="Miller A.N."/>
            <person name="Grigoriev I.V."/>
            <person name="Debuchy R."/>
            <person name="Gladieux P."/>
            <person name="Hiltunen Thoren M."/>
            <person name="Johannesson H."/>
        </authorList>
    </citation>
    <scope>NUCLEOTIDE SEQUENCE</scope>
    <source>
        <strain evidence="2">CBS 757.83</strain>
    </source>
</reference>
<protein>
    <submittedName>
        <fullName evidence="2">Uncharacterized protein</fullName>
    </submittedName>
</protein>
<feature type="transmembrane region" description="Helical" evidence="1">
    <location>
        <begin position="42"/>
        <end position="64"/>
    </location>
</feature>
<keyword evidence="1" id="KW-0812">Transmembrane</keyword>
<accession>A0AAN6PV76</accession>
<dbReference type="AlphaFoldDB" id="A0AAN6PV76"/>
<keyword evidence="3" id="KW-1185">Reference proteome</keyword>
<dbReference type="Proteomes" id="UP001305647">
    <property type="component" value="Unassembled WGS sequence"/>
</dbReference>
<keyword evidence="1" id="KW-1133">Transmembrane helix</keyword>
<reference evidence="2" key="2">
    <citation type="submission" date="2023-05" db="EMBL/GenBank/DDBJ databases">
        <authorList>
            <consortium name="Lawrence Berkeley National Laboratory"/>
            <person name="Steindorff A."/>
            <person name="Hensen N."/>
            <person name="Bonometti L."/>
            <person name="Westerberg I."/>
            <person name="Brannstrom I.O."/>
            <person name="Guillou S."/>
            <person name="Cros-Aarteil S."/>
            <person name="Calhoun S."/>
            <person name="Haridas S."/>
            <person name="Kuo A."/>
            <person name="Mondo S."/>
            <person name="Pangilinan J."/>
            <person name="Riley R."/>
            <person name="Labutti K."/>
            <person name="Andreopoulos B."/>
            <person name="Lipzen A."/>
            <person name="Chen C."/>
            <person name="Yanf M."/>
            <person name="Daum C."/>
            <person name="Ng V."/>
            <person name="Clum A."/>
            <person name="Ohm R."/>
            <person name="Martin F."/>
            <person name="Silar P."/>
            <person name="Natvig D."/>
            <person name="Lalanne C."/>
            <person name="Gautier V."/>
            <person name="Ament-Velasquez S.L."/>
            <person name="Kruys A."/>
            <person name="Hutchinson M.I."/>
            <person name="Powell A.J."/>
            <person name="Barry K."/>
            <person name="Miller A.N."/>
            <person name="Grigoriev I.V."/>
            <person name="Debuchy R."/>
            <person name="Gladieux P."/>
            <person name="Thoren M.H."/>
            <person name="Johannesson H."/>
        </authorList>
    </citation>
    <scope>NUCLEOTIDE SEQUENCE</scope>
    <source>
        <strain evidence="2">CBS 757.83</strain>
    </source>
</reference>
<dbReference type="EMBL" id="MU863670">
    <property type="protein sequence ID" value="KAK4097686.1"/>
    <property type="molecule type" value="Genomic_DNA"/>
</dbReference>
<evidence type="ECO:0000313" key="3">
    <source>
        <dbReference type="Proteomes" id="UP001305647"/>
    </source>
</evidence>
<comment type="caution">
    <text evidence="2">The sequence shown here is derived from an EMBL/GenBank/DDBJ whole genome shotgun (WGS) entry which is preliminary data.</text>
</comment>
<keyword evidence="1" id="KW-0472">Membrane</keyword>
<gene>
    <name evidence="2" type="ORF">N658DRAFT_433532</name>
</gene>
<organism evidence="2 3">
    <name type="scientific">Parathielavia hyrcaniae</name>
    <dbReference type="NCBI Taxonomy" id="113614"/>
    <lineage>
        <taxon>Eukaryota</taxon>
        <taxon>Fungi</taxon>
        <taxon>Dikarya</taxon>
        <taxon>Ascomycota</taxon>
        <taxon>Pezizomycotina</taxon>
        <taxon>Sordariomycetes</taxon>
        <taxon>Sordariomycetidae</taxon>
        <taxon>Sordariales</taxon>
        <taxon>Chaetomiaceae</taxon>
        <taxon>Parathielavia</taxon>
    </lineage>
</organism>
<evidence type="ECO:0000256" key="1">
    <source>
        <dbReference type="SAM" id="Phobius"/>
    </source>
</evidence>
<sequence length="147" mass="16386">MALLTASRTAPSVSLSQRSDVISTLYPLVTSAVQVQQLLGSAAFHLFVRTYFAASMVAALSLWASKSIAWRTLLASRALAVRSLFLARRLTWTAWDSKTSRRIRRKLQFEFFVLLLGPGGNALLLMIFWPGWLMLAVLGWGIWQLTG</sequence>
<evidence type="ECO:0000313" key="2">
    <source>
        <dbReference type="EMBL" id="KAK4097686.1"/>
    </source>
</evidence>
<feature type="transmembrane region" description="Helical" evidence="1">
    <location>
        <begin position="111"/>
        <end position="143"/>
    </location>
</feature>